<reference evidence="1" key="1">
    <citation type="submission" date="2022-03" db="EMBL/GenBank/DDBJ databases">
        <authorList>
            <person name="Alioto T."/>
            <person name="Alioto T."/>
            <person name="Gomez Garrido J."/>
        </authorList>
    </citation>
    <scope>NUCLEOTIDE SEQUENCE</scope>
</reference>
<keyword evidence="2" id="KW-1185">Reference proteome</keyword>
<gene>
    <name evidence="1" type="ORF">PECUL_23A010361</name>
</gene>
<proteinExistence type="predicted"/>
<evidence type="ECO:0000313" key="2">
    <source>
        <dbReference type="Proteomes" id="UP001295444"/>
    </source>
</evidence>
<dbReference type="Proteomes" id="UP001295444">
    <property type="component" value="Chromosome 06"/>
</dbReference>
<evidence type="ECO:0000313" key="1">
    <source>
        <dbReference type="EMBL" id="CAH2299301.1"/>
    </source>
</evidence>
<dbReference type="AlphaFoldDB" id="A0AAD1SE64"/>
<name>A0AAD1SE64_PELCU</name>
<protein>
    <submittedName>
        <fullName evidence="1">Uncharacterized protein</fullName>
    </submittedName>
</protein>
<sequence length="151" mass="16843">MIPTVCYLCMGNFDEPRDTIDVQLGSQGPTESICSLQVTVLGLDGPSTDIHMDLPSSYPTLPRGPVGIITVPSATSSTTLMNSPKSLRCQQHSKWQREILLSCRACHCSDQQDYATNIPSHLEAAFEHFWAQLAEWLATSHFPRFESDQRF</sequence>
<accession>A0AAD1SE64</accession>
<organism evidence="1 2">
    <name type="scientific">Pelobates cultripes</name>
    <name type="common">Western spadefoot toad</name>
    <dbReference type="NCBI Taxonomy" id="61616"/>
    <lineage>
        <taxon>Eukaryota</taxon>
        <taxon>Metazoa</taxon>
        <taxon>Chordata</taxon>
        <taxon>Craniata</taxon>
        <taxon>Vertebrata</taxon>
        <taxon>Euteleostomi</taxon>
        <taxon>Amphibia</taxon>
        <taxon>Batrachia</taxon>
        <taxon>Anura</taxon>
        <taxon>Pelobatoidea</taxon>
        <taxon>Pelobatidae</taxon>
        <taxon>Pelobates</taxon>
    </lineage>
</organism>
<dbReference type="EMBL" id="OW240917">
    <property type="protein sequence ID" value="CAH2299301.1"/>
    <property type="molecule type" value="Genomic_DNA"/>
</dbReference>